<reference evidence="5" key="1">
    <citation type="submission" date="2016-10" db="EMBL/GenBank/DDBJ databases">
        <authorList>
            <person name="Varghese N."/>
            <person name="Submissions S."/>
        </authorList>
    </citation>
    <scope>NUCLEOTIDE SEQUENCE [LARGE SCALE GENOMIC DNA]</scope>
    <source>
        <strain evidence="5">CGMCC 1.10658</strain>
    </source>
</reference>
<dbReference type="OrthoDB" id="9799367at2"/>
<evidence type="ECO:0000313" key="4">
    <source>
        <dbReference type="EMBL" id="SDJ62240.1"/>
    </source>
</evidence>
<dbReference type="AlphaFoldDB" id="A0A1G8VAP6"/>
<dbReference type="SUPFAM" id="SSF56601">
    <property type="entry name" value="beta-lactamase/transpeptidase-like"/>
    <property type="match status" value="1"/>
</dbReference>
<keyword evidence="2" id="KW-0472">Membrane</keyword>
<evidence type="ECO:0000256" key="2">
    <source>
        <dbReference type="ARBA" id="ARBA00023136"/>
    </source>
</evidence>
<keyword evidence="5" id="KW-1185">Reference proteome</keyword>
<dbReference type="RefSeq" id="WP_091507416.1">
    <property type="nucleotide sequence ID" value="NZ_FNFH01000001.1"/>
</dbReference>
<evidence type="ECO:0000259" key="3">
    <source>
        <dbReference type="Pfam" id="PF00144"/>
    </source>
</evidence>
<sequence length="384" mass="42741">MQARQNLIWPHLFTARDENYKLLNSDNKKMQKYTLILIFFSLAWPGTISAAREQDTSDTALAASIDSYLMPLAEEGKFSGAVLLAQDGQVELARGYGYANHEHRIQNTPDTKFRIGSLTKQFTAVLLLALDEQGELSTDDYISKHLPDAPEHWEGIKIAHLLSHTSGIPNFTGFADNLRYERLPTTVEQTVARFADKELNFEPGSRFEYSNSGYVLLGYIAELVANKSYEDLVSEIILKKAGMEDTGYDHPSTILSKRAAGYSKTGDTLVNAIHFEMDTPHAAGALYSTVYDLFKWDQALRSGDIISKASIEKMETPYFGSYGFGVDTDEGQVFHSGTISGFKAFMRRYPQSGTSVIVLSNYQFSDPGEISLDLAKILLTAEES</sequence>
<dbReference type="InterPro" id="IPR012338">
    <property type="entry name" value="Beta-lactam/transpept-like"/>
</dbReference>
<accession>A0A1G8VAP6</accession>
<feature type="domain" description="Beta-lactamase-related" evidence="3">
    <location>
        <begin position="73"/>
        <end position="371"/>
    </location>
</feature>
<dbReference type="Pfam" id="PF00144">
    <property type="entry name" value="Beta-lactamase"/>
    <property type="match status" value="1"/>
</dbReference>
<dbReference type="Gene3D" id="3.40.710.10">
    <property type="entry name" value="DD-peptidase/beta-lactamase superfamily"/>
    <property type="match status" value="1"/>
</dbReference>
<dbReference type="STRING" id="658219.SAMN05216212_0448"/>
<comment type="subcellular location">
    <subcellularLocation>
        <location evidence="1">Membrane</location>
    </subcellularLocation>
</comment>
<dbReference type="PANTHER" id="PTHR46825:SF11">
    <property type="entry name" value="PENICILLIN-BINDING PROTEIN 4"/>
    <property type="match status" value="1"/>
</dbReference>
<gene>
    <name evidence="4" type="ORF">SAMN05216212_0448</name>
</gene>
<evidence type="ECO:0000313" key="5">
    <source>
        <dbReference type="Proteomes" id="UP000199305"/>
    </source>
</evidence>
<dbReference type="Proteomes" id="UP000199305">
    <property type="component" value="Unassembled WGS sequence"/>
</dbReference>
<dbReference type="GO" id="GO:0016020">
    <property type="term" value="C:membrane"/>
    <property type="evidence" value="ECO:0007669"/>
    <property type="project" value="UniProtKB-SubCell"/>
</dbReference>
<name>A0A1G8VAP6_9GAMM</name>
<dbReference type="InterPro" id="IPR001466">
    <property type="entry name" value="Beta-lactam-related"/>
</dbReference>
<dbReference type="EMBL" id="FNFH01000001">
    <property type="protein sequence ID" value="SDJ62240.1"/>
    <property type="molecule type" value="Genomic_DNA"/>
</dbReference>
<dbReference type="PANTHER" id="PTHR46825">
    <property type="entry name" value="D-ALANYL-D-ALANINE-CARBOXYPEPTIDASE/ENDOPEPTIDASE AMPH"/>
    <property type="match status" value="1"/>
</dbReference>
<protein>
    <submittedName>
        <fullName evidence="4">CubicO group peptidase, beta-lactamase class C family</fullName>
    </submittedName>
</protein>
<organism evidence="4 5">
    <name type="scientific">Microbulbifer yueqingensis</name>
    <dbReference type="NCBI Taxonomy" id="658219"/>
    <lineage>
        <taxon>Bacteria</taxon>
        <taxon>Pseudomonadati</taxon>
        <taxon>Pseudomonadota</taxon>
        <taxon>Gammaproteobacteria</taxon>
        <taxon>Cellvibrionales</taxon>
        <taxon>Microbulbiferaceae</taxon>
        <taxon>Microbulbifer</taxon>
    </lineage>
</organism>
<evidence type="ECO:0000256" key="1">
    <source>
        <dbReference type="ARBA" id="ARBA00004370"/>
    </source>
</evidence>
<dbReference type="InterPro" id="IPR050491">
    <property type="entry name" value="AmpC-like"/>
</dbReference>
<proteinExistence type="predicted"/>